<protein>
    <submittedName>
        <fullName evidence="2">Uncharacterized protein</fullName>
    </submittedName>
</protein>
<accession>A0AAW0F904</accession>
<keyword evidence="3" id="KW-1185">Reference proteome</keyword>
<name>A0AAW0F904_9TRYP</name>
<dbReference type="EMBL" id="JAECZO010000018">
    <property type="protein sequence ID" value="KAK7201671.1"/>
    <property type="molecule type" value="Genomic_DNA"/>
</dbReference>
<feature type="compositionally biased region" description="Basic and acidic residues" evidence="1">
    <location>
        <begin position="57"/>
        <end position="75"/>
    </location>
</feature>
<proteinExistence type="predicted"/>
<reference evidence="2 3" key="1">
    <citation type="journal article" date="2021" name="MBio">
        <title>A New Model Trypanosomatid, Novymonas esmeraldas: Genomic Perception of Its 'Candidatus Pandoraea novymonadis' Endosymbiont.</title>
        <authorList>
            <person name="Zakharova A."/>
            <person name="Saura A."/>
            <person name="Butenko A."/>
            <person name="Podesvova L."/>
            <person name="Warmusova S."/>
            <person name="Kostygov A.Y."/>
            <person name="Nenarokova A."/>
            <person name="Lukes J."/>
            <person name="Opperdoes F.R."/>
            <person name="Yurchenko V."/>
        </authorList>
    </citation>
    <scope>NUCLEOTIDE SEQUENCE [LARGE SCALE GENOMIC DNA]</scope>
    <source>
        <strain evidence="2 3">E262AT.01</strain>
    </source>
</reference>
<evidence type="ECO:0000313" key="2">
    <source>
        <dbReference type="EMBL" id="KAK7201671.1"/>
    </source>
</evidence>
<dbReference type="AlphaFoldDB" id="A0AAW0F904"/>
<evidence type="ECO:0000313" key="3">
    <source>
        <dbReference type="Proteomes" id="UP001430356"/>
    </source>
</evidence>
<sequence>MPPIAPPLSWRARLYNFYAANKRDVFFGFVACFALATVARAEMMRKGVLQRPPPQEVHPRVTREFGKSRRSSSDE</sequence>
<evidence type="ECO:0000256" key="1">
    <source>
        <dbReference type="SAM" id="MobiDB-lite"/>
    </source>
</evidence>
<organism evidence="2 3">
    <name type="scientific">Novymonas esmeraldas</name>
    <dbReference type="NCBI Taxonomy" id="1808958"/>
    <lineage>
        <taxon>Eukaryota</taxon>
        <taxon>Discoba</taxon>
        <taxon>Euglenozoa</taxon>
        <taxon>Kinetoplastea</taxon>
        <taxon>Metakinetoplastina</taxon>
        <taxon>Trypanosomatida</taxon>
        <taxon>Trypanosomatidae</taxon>
        <taxon>Novymonas</taxon>
    </lineage>
</organism>
<feature type="region of interest" description="Disordered" evidence="1">
    <location>
        <begin position="49"/>
        <end position="75"/>
    </location>
</feature>
<gene>
    <name evidence="2" type="ORF">NESM_000232000</name>
</gene>
<comment type="caution">
    <text evidence="2">The sequence shown here is derived from an EMBL/GenBank/DDBJ whole genome shotgun (WGS) entry which is preliminary data.</text>
</comment>
<dbReference type="Proteomes" id="UP001430356">
    <property type="component" value="Unassembled WGS sequence"/>
</dbReference>